<protein>
    <recommendedName>
        <fullName evidence="3">Resolvase</fullName>
    </recommendedName>
</protein>
<dbReference type="EMBL" id="JAGBKM010000001">
    <property type="protein sequence ID" value="MBO1529631.1"/>
    <property type="molecule type" value="Genomic_DNA"/>
</dbReference>
<evidence type="ECO:0000313" key="1">
    <source>
        <dbReference type="EMBL" id="MBO1529631.1"/>
    </source>
</evidence>
<organism evidence="1 2">
    <name type="scientific">Psychrobacter coccoides</name>
    <dbReference type="NCBI Taxonomy" id="2818440"/>
    <lineage>
        <taxon>Bacteria</taxon>
        <taxon>Pseudomonadati</taxon>
        <taxon>Pseudomonadota</taxon>
        <taxon>Gammaproteobacteria</taxon>
        <taxon>Moraxellales</taxon>
        <taxon>Moraxellaceae</taxon>
        <taxon>Psychrobacter</taxon>
    </lineage>
</organism>
<sequence>MVILIGIDTGVKTGFAHSIDGVLQEVSTQTILSAQDKVLAIRDEAAQSDVKLIVCIEDVRKRGWVDRSIGRERMQGVGSVKRDCGIWQEFCERHGLRHILVAPANIDTKRKAKDFEVITGWAGRTSEHARDAGMMIYKYHRLIEKGVVDVPAPKPIKNKKRK</sequence>
<proteinExistence type="predicted"/>
<name>A0ABS3NJQ2_9GAMM</name>
<keyword evidence="2" id="KW-1185">Reference proteome</keyword>
<gene>
    <name evidence="1" type="ORF">J3492_00185</name>
</gene>
<comment type="caution">
    <text evidence="1">The sequence shown here is derived from an EMBL/GenBank/DDBJ whole genome shotgun (WGS) entry which is preliminary data.</text>
</comment>
<reference evidence="1 2" key="1">
    <citation type="submission" date="2021-03" db="EMBL/GenBank/DDBJ databases">
        <authorList>
            <person name="Shang D.-D."/>
            <person name="Du Z.-J."/>
            <person name="Chen G.-J."/>
        </authorList>
    </citation>
    <scope>NUCLEOTIDE SEQUENCE [LARGE SCALE GENOMIC DNA]</scope>
    <source>
        <strain evidence="1 2">F1192</strain>
    </source>
</reference>
<evidence type="ECO:0008006" key="3">
    <source>
        <dbReference type="Google" id="ProtNLM"/>
    </source>
</evidence>
<dbReference type="Proteomes" id="UP000664554">
    <property type="component" value="Unassembled WGS sequence"/>
</dbReference>
<dbReference type="RefSeq" id="WP_207988510.1">
    <property type="nucleotide sequence ID" value="NZ_JAGBKM010000001.1"/>
</dbReference>
<evidence type="ECO:0000313" key="2">
    <source>
        <dbReference type="Proteomes" id="UP000664554"/>
    </source>
</evidence>
<accession>A0ABS3NJQ2</accession>